<gene>
    <name evidence="3" type="ORF">PFISCL1PPCAC_19837</name>
</gene>
<comment type="caution">
    <text evidence="3">The sequence shown here is derived from an EMBL/GenBank/DDBJ whole genome shotgun (WGS) entry which is preliminary data.</text>
</comment>
<keyword evidence="1" id="KW-0863">Zinc-finger</keyword>
<dbReference type="Gene3D" id="3.30.160.60">
    <property type="entry name" value="Classic Zinc Finger"/>
    <property type="match status" value="1"/>
</dbReference>
<evidence type="ECO:0000313" key="3">
    <source>
        <dbReference type="EMBL" id="GMT28540.1"/>
    </source>
</evidence>
<evidence type="ECO:0000313" key="4">
    <source>
        <dbReference type="Proteomes" id="UP001432322"/>
    </source>
</evidence>
<proteinExistence type="predicted"/>
<dbReference type="PROSITE" id="PS50157">
    <property type="entry name" value="ZINC_FINGER_C2H2_2"/>
    <property type="match status" value="1"/>
</dbReference>
<dbReference type="PROSITE" id="PS00028">
    <property type="entry name" value="ZINC_FINGER_C2H2_1"/>
    <property type="match status" value="1"/>
</dbReference>
<feature type="non-terminal residue" evidence="3">
    <location>
        <position position="1"/>
    </location>
</feature>
<protein>
    <recommendedName>
        <fullName evidence="2">C2H2-type domain-containing protein</fullName>
    </recommendedName>
</protein>
<evidence type="ECO:0000256" key="1">
    <source>
        <dbReference type="PROSITE-ProRule" id="PRU00042"/>
    </source>
</evidence>
<organism evidence="3 4">
    <name type="scientific">Pristionchus fissidentatus</name>
    <dbReference type="NCBI Taxonomy" id="1538716"/>
    <lineage>
        <taxon>Eukaryota</taxon>
        <taxon>Metazoa</taxon>
        <taxon>Ecdysozoa</taxon>
        <taxon>Nematoda</taxon>
        <taxon>Chromadorea</taxon>
        <taxon>Rhabditida</taxon>
        <taxon>Rhabditina</taxon>
        <taxon>Diplogasteromorpha</taxon>
        <taxon>Diplogasteroidea</taxon>
        <taxon>Neodiplogasteridae</taxon>
        <taxon>Pristionchus</taxon>
    </lineage>
</organism>
<dbReference type="EMBL" id="BTSY01000005">
    <property type="protein sequence ID" value="GMT28540.1"/>
    <property type="molecule type" value="Genomic_DNA"/>
</dbReference>
<name>A0AAV5WD30_9BILA</name>
<keyword evidence="1" id="KW-0479">Metal-binding</keyword>
<feature type="domain" description="C2H2-type" evidence="2">
    <location>
        <begin position="105"/>
        <end position="133"/>
    </location>
</feature>
<dbReference type="GO" id="GO:0008270">
    <property type="term" value="F:zinc ion binding"/>
    <property type="evidence" value="ECO:0007669"/>
    <property type="project" value="UniProtKB-KW"/>
</dbReference>
<dbReference type="Proteomes" id="UP001432322">
    <property type="component" value="Unassembled WGS sequence"/>
</dbReference>
<sequence>NLSGGRVVNMHPSETMSAIESAYQMDIHPNESQSVQPYEDVPSLRSSSFIPVHLDSGGYFMDHCSVCQVDICTKEASESHMRSEDHETASVLAPNCGIDSSSSVMVCKLCGHRFVSMAPLVEHIRREHERDKSLAPLNLHTSSVLSTNVS</sequence>
<dbReference type="InterPro" id="IPR013087">
    <property type="entry name" value="Znf_C2H2_type"/>
</dbReference>
<dbReference type="AlphaFoldDB" id="A0AAV5WD30"/>
<evidence type="ECO:0000259" key="2">
    <source>
        <dbReference type="PROSITE" id="PS50157"/>
    </source>
</evidence>
<reference evidence="3" key="1">
    <citation type="submission" date="2023-10" db="EMBL/GenBank/DDBJ databases">
        <title>Genome assembly of Pristionchus species.</title>
        <authorList>
            <person name="Yoshida K."/>
            <person name="Sommer R.J."/>
        </authorList>
    </citation>
    <scope>NUCLEOTIDE SEQUENCE</scope>
    <source>
        <strain evidence="3">RS5133</strain>
    </source>
</reference>
<accession>A0AAV5WD30</accession>
<keyword evidence="4" id="KW-1185">Reference proteome</keyword>
<keyword evidence="1" id="KW-0862">Zinc</keyword>